<gene>
    <name evidence="1" type="ORF">C2L97_00035</name>
</gene>
<protein>
    <submittedName>
        <fullName evidence="1">Uncharacterized protein</fullName>
    </submittedName>
</protein>
<sequence length="268" mass="30830">MDRWWTAGQRKCEGAVMSAKQSYSVFSPPLSTYALVVKAMEVRCLQPCFQDAPQRFNVSWPRRWHEGMRDGNIGDENAALRGRVSTERLDKPLHKRIVVRACHDEPNPLEQQTFSHLRSARNRVNGPDLASSIVLSRKAADINLPVVLRLFREVFVELSVCPRDKKLLLETDKEALHSLERCQASPGPRFTVDAKKSTLFDVRHLKHCIRREADARDCVVRKPFRKDDVGGRNWPPRRNIHQSEPVRGRAVIASNRRLKENLRELVTD</sequence>
<dbReference type="AlphaFoldDB" id="A0A5H2PJ37"/>
<name>A0A5H2PJ37_RALSL</name>
<proteinExistence type="predicted"/>
<evidence type="ECO:0000313" key="1">
    <source>
        <dbReference type="EMBL" id="AYB54568.1"/>
    </source>
</evidence>
<dbReference type="EMBL" id="CP026092">
    <property type="protein sequence ID" value="AYB54568.1"/>
    <property type="molecule type" value="Genomic_DNA"/>
</dbReference>
<organism evidence="1">
    <name type="scientific">Ralstonia solanacearum</name>
    <name type="common">Pseudomonas solanacearum</name>
    <dbReference type="NCBI Taxonomy" id="305"/>
    <lineage>
        <taxon>Bacteria</taxon>
        <taxon>Pseudomonadati</taxon>
        <taxon>Pseudomonadota</taxon>
        <taxon>Betaproteobacteria</taxon>
        <taxon>Burkholderiales</taxon>
        <taxon>Burkholderiaceae</taxon>
        <taxon>Ralstonia</taxon>
        <taxon>Ralstonia solanacearum species complex</taxon>
    </lineage>
</organism>
<accession>A0A5H2PJ37</accession>
<reference evidence="1" key="1">
    <citation type="submission" date="2018-01" db="EMBL/GenBank/DDBJ databases">
        <title>Complete Genome Sequence of three strains from Ralstonia solanacearum ecotype Moko sequevar IIA-53 from Brazil.</title>
        <authorList>
            <person name="Silva J.R."/>
            <person name="Albuquerque G.M.R."/>
            <person name="Pais A.K.L."/>
            <person name="Silva A.M.F."/>
            <person name="Boiteux M.E.N.F."/>
            <person name="Souza E.B."/>
            <person name="Mariano R.L.R."/>
        </authorList>
    </citation>
    <scope>NUCLEOTIDE SEQUENCE [LARGE SCALE GENOMIC DNA]</scope>
    <source>
        <strain evidence="1">SFC</strain>
    </source>
</reference>